<accession>A0AAD4GAU7</accession>
<evidence type="ECO:0000256" key="1">
    <source>
        <dbReference type="ARBA" id="ARBA00004685"/>
    </source>
</evidence>
<dbReference type="PANTHER" id="PTHR33365">
    <property type="entry name" value="YALI0B05434P"/>
    <property type="match status" value="1"/>
</dbReference>
<keyword evidence="2" id="KW-0560">Oxidoreductase</keyword>
<sequence>MNLTYTVLVALNILLVTWRCINRWTSKEQPPAQHPSYGYRGDDYPFELPLDESSGPVAMTLHETVHFPFNMSDPIAQMEWDNLVTAPKEAGRTRLGPDHRVFTMVFWHHFHCLWSIQRALNDRNDTYAGYGHLHHCFNYLRQTLLCQAADTLELGDFMERDFENNRVGDTLVCRDWEQVYDTMDENYQDWTEWAKQWN</sequence>
<dbReference type="Proteomes" id="UP001194468">
    <property type="component" value="Unassembled WGS sequence"/>
</dbReference>
<reference evidence="5" key="2">
    <citation type="journal article" date="2020" name="Nat. Commun.">
        <title>Large-scale genome sequencing of mycorrhizal fungi provides insights into the early evolution of symbiotic traits.</title>
        <authorList>
            <person name="Miyauchi S."/>
            <person name="Kiss E."/>
            <person name="Kuo A."/>
            <person name="Drula E."/>
            <person name="Kohler A."/>
            <person name="Sanchez-Garcia M."/>
            <person name="Morin E."/>
            <person name="Andreopoulos B."/>
            <person name="Barry K.W."/>
            <person name="Bonito G."/>
            <person name="Buee M."/>
            <person name="Carver A."/>
            <person name="Chen C."/>
            <person name="Cichocki N."/>
            <person name="Clum A."/>
            <person name="Culley D."/>
            <person name="Crous P.W."/>
            <person name="Fauchery L."/>
            <person name="Girlanda M."/>
            <person name="Hayes R.D."/>
            <person name="Keri Z."/>
            <person name="LaButti K."/>
            <person name="Lipzen A."/>
            <person name="Lombard V."/>
            <person name="Magnuson J."/>
            <person name="Maillard F."/>
            <person name="Murat C."/>
            <person name="Nolan M."/>
            <person name="Ohm R.A."/>
            <person name="Pangilinan J."/>
            <person name="Pereira M.F."/>
            <person name="Perotto S."/>
            <person name="Peter M."/>
            <person name="Pfister S."/>
            <person name="Riley R."/>
            <person name="Sitrit Y."/>
            <person name="Stielow J.B."/>
            <person name="Szollosi G."/>
            <person name="Zifcakova L."/>
            <person name="Stursova M."/>
            <person name="Spatafora J.W."/>
            <person name="Tedersoo L."/>
            <person name="Vaario L.M."/>
            <person name="Yamada A."/>
            <person name="Yan M."/>
            <person name="Wang P."/>
            <person name="Xu J."/>
            <person name="Bruns T."/>
            <person name="Baldrian P."/>
            <person name="Vilgalys R."/>
            <person name="Dunand C."/>
            <person name="Henrissat B."/>
            <person name="Grigoriev I.V."/>
            <person name="Hibbett D."/>
            <person name="Nagy L.G."/>
            <person name="Martin F.M."/>
        </authorList>
    </citation>
    <scope>NUCLEOTIDE SEQUENCE</scope>
    <source>
        <strain evidence="5">BED1</strain>
    </source>
</reference>
<comment type="caution">
    <text evidence="5">The sequence shown here is derived from an EMBL/GenBank/DDBJ whole genome shotgun (WGS) entry which is preliminary data.</text>
</comment>
<comment type="pathway">
    <text evidence="1">Mycotoxin biosynthesis.</text>
</comment>
<evidence type="ECO:0000256" key="4">
    <source>
        <dbReference type="SAM" id="SignalP"/>
    </source>
</evidence>
<protein>
    <recommendedName>
        <fullName evidence="7">Oxidase ustYa</fullName>
    </recommendedName>
</protein>
<dbReference type="EMBL" id="WHUW01000032">
    <property type="protein sequence ID" value="KAF8433677.1"/>
    <property type="molecule type" value="Genomic_DNA"/>
</dbReference>
<name>A0AAD4GAU7_BOLED</name>
<keyword evidence="6" id="KW-1185">Reference proteome</keyword>
<evidence type="ECO:0000256" key="3">
    <source>
        <dbReference type="ARBA" id="ARBA00035112"/>
    </source>
</evidence>
<dbReference type="InterPro" id="IPR021765">
    <property type="entry name" value="UstYa-like"/>
</dbReference>
<evidence type="ECO:0000313" key="5">
    <source>
        <dbReference type="EMBL" id="KAF8433677.1"/>
    </source>
</evidence>
<evidence type="ECO:0008006" key="7">
    <source>
        <dbReference type="Google" id="ProtNLM"/>
    </source>
</evidence>
<dbReference type="GO" id="GO:0043386">
    <property type="term" value="P:mycotoxin biosynthetic process"/>
    <property type="evidence" value="ECO:0007669"/>
    <property type="project" value="InterPro"/>
</dbReference>
<proteinExistence type="inferred from homology"/>
<gene>
    <name evidence="5" type="ORF">L210DRAFT_3649500</name>
</gene>
<dbReference type="PANTHER" id="PTHR33365:SF11">
    <property type="entry name" value="TAT PATHWAY SIGNAL SEQUENCE"/>
    <property type="match status" value="1"/>
</dbReference>
<reference evidence="5" key="1">
    <citation type="submission" date="2019-10" db="EMBL/GenBank/DDBJ databases">
        <authorList>
            <consortium name="DOE Joint Genome Institute"/>
            <person name="Kuo A."/>
            <person name="Miyauchi S."/>
            <person name="Kiss E."/>
            <person name="Drula E."/>
            <person name="Kohler A."/>
            <person name="Sanchez-Garcia M."/>
            <person name="Andreopoulos B."/>
            <person name="Barry K.W."/>
            <person name="Bonito G."/>
            <person name="Buee M."/>
            <person name="Carver A."/>
            <person name="Chen C."/>
            <person name="Cichocki N."/>
            <person name="Clum A."/>
            <person name="Culley D."/>
            <person name="Crous P.W."/>
            <person name="Fauchery L."/>
            <person name="Girlanda M."/>
            <person name="Hayes R."/>
            <person name="Keri Z."/>
            <person name="LaButti K."/>
            <person name="Lipzen A."/>
            <person name="Lombard V."/>
            <person name="Magnuson J."/>
            <person name="Maillard F."/>
            <person name="Morin E."/>
            <person name="Murat C."/>
            <person name="Nolan M."/>
            <person name="Ohm R."/>
            <person name="Pangilinan J."/>
            <person name="Pereira M."/>
            <person name="Perotto S."/>
            <person name="Peter M."/>
            <person name="Riley R."/>
            <person name="Sitrit Y."/>
            <person name="Stielow B."/>
            <person name="Szollosi G."/>
            <person name="Zifcakova L."/>
            <person name="Stursova M."/>
            <person name="Spatafora J.W."/>
            <person name="Tedersoo L."/>
            <person name="Vaario L.-M."/>
            <person name="Yamada A."/>
            <person name="Yan M."/>
            <person name="Wang P."/>
            <person name="Xu J."/>
            <person name="Bruns T."/>
            <person name="Baldrian P."/>
            <person name="Vilgalys R."/>
            <person name="Henrissat B."/>
            <person name="Grigoriev I.V."/>
            <person name="Hibbett D."/>
            <person name="Nagy L.G."/>
            <person name="Martin F.M."/>
        </authorList>
    </citation>
    <scope>NUCLEOTIDE SEQUENCE</scope>
    <source>
        <strain evidence="5">BED1</strain>
    </source>
</reference>
<feature type="chain" id="PRO_5042026079" description="Oxidase ustYa" evidence="4">
    <location>
        <begin position="19"/>
        <end position="198"/>
    </location>
</feature>
<feature type="signal peptide" evidence="4">
    <location>
        <begin position="1"/>
        <end position="18"/>
    </location>
</feature>
<evidence type="ECO:0000313" key="6">
    <source>
        <dbReference type="Proteomes" id="UP001194468"/>
    </source>
</evidence>
<dbReference type="Pfam" id="PF11807">
    <property type="entry name" value="UstYa"/>
    <property type="match status" value="1"/>
</dbReference>
<keyword evidence="4" id="KW-0732">Signal</keyword>
<evidence type="ECO:0000256" key="2">
    <source>
        <dbReference type="ARBA" id="ARBA00023002"/>
    </source>
</evidence>
<dbReference type="GO" id="GO:0016491">
    <property type="term" value="F:oxidoreductase activity"/>
    <property type="evidence" value="ECO:0007669"/>
    <property type="project" value="UniProtKB-KW"/>
</dbReference>
<comment type="similarity">
    <text evidence="3">Belongs to the ustYa family.</text>
</comment>
<dbReference type="AlphaFoldDB" id="A0AAD4GAU7"/>
<organism evidence="5 6">
    <name type="scientific">Boletus edulis BED1</name>
    <dbReference type="NCBI Taxonomy" id="1328754"/>
    <lineage>
        <taxon>Eukaryota</taxon>
        <taxon>Fungi</taxon>
        <taxon>Dikarya</taxon>
        <taxon>Basidiomycota</taxon>
        <taxon>Agaricomycotina</taxon>
        <taxon>Agaricomycetes</taxon>
        <taxon>Agaricomycetidae</taxon>
        <taxon>Boletales</taxon>
        <taxon>Boletineae</taxon>
        <taxon>Boletaceae</taxon>
        <taxon>Boletoideae</taxon>
        <taxon>Boletus</taxon>
    </lineage>
</organism>